<feature type="compositionally biased region" description="Polar residues" evidence="9">
    <location>
        <begin position="29"/>
        <end position="38"/>
    </location>
</feature>
<comment type="similarity">
    <text evidence="8">Belongs to the glycosyl hydrolase 18 family.</text>
</comment>
<evidence type="ECO:0000256" key="2">
    <source>
        <dbReference type="ARBA" id="ARBA00022801"/>
    </source>
</evidence>
<evidence type="ECO:0000256" key="1">
    <source>
        <dbReference type="ARBA" id="ARBA00000822"/>
    </source>
</evidence>
<keyword evidence="6" id="KW-0624">Polysaccharide degradation</keyword>
<feature type="region of interest" description="Disordered" evidence="9">
    <location>
        <begin position="1"/>
        <end position="42"/>
    </location>
</feature>
<dbReference type="SUPFAM" id="SSF51445">
    <property type="entry name" value="(Trans)glycosidases"/>
    <property type="match status" value="1"/>
</dbReference>
<feature type="compositionally biased region" description="Basic and acidic residues" evidence="9">
    <location>
        <begin position="13"/>
        <end position="24"/>
    </location>
</feature>
<evidence type="ECO:0000313" key="12">
    <source>
        <dbReference type="Proteomes" id="UP000242877"/>
    </source>
</evidence>
<evidence type="ECO:0000256" key="5">
    <source>
        <dbReference type="ARBA" id="ARBA00023295"/>
    </source>
</evidence>
<dbReference type="EMBL" id="AZGZ01000005">
    <property type="protein sequence ID" value="KZZ95064.1"/>
    <property type="molecule type" value="Genomic_DNA"/>
</dbReference>
<keyword evidence="4" id="KW-0119">Carbohydrate metabolism</keyword>
<dbReference type="InterPro" id="IPR017853">
    <property type="entry name" value="GH"/>
</dbReference>
<dbReference type="OrthoDB" id="3012298at2759"/>
<organism evidence="11 12">
    <name type="scientific">Ascosphaera apis ARSEF 7405</name>
    <dbReference type="NCBI Taxonomy" id="392613"/>
    <lineage>
        <taxon>Eukaryota</taxon>
        <taxon>Fungi</taxon>
        <taxon>Dikarya</taxon>
        <taxon>Ascomycota</taxon>
        <taxon>Pezizomycotina</taxon>
        <taxon>Eurotiomycetes</taxon>
        <taxon>Eurotiomycetidae</taxon>
        <taxon>Onygenales</taxon>
        <taxon>Ascosphaeraceae</taxon>
        <taxon>Ascosphaera</taxon>
    </lineage>
</organism>
<dbReference type="GO" id="GO:0000272">
    <property type="term" value="P:polysaccharide catabolic process"/>
    <property type="evidence" value="ECO:0007669"/>
    <property type="project" value="UniProtKB-KW"/>
</dbReference>
<evidence type="ECO:0000256" key="9">
    <source>
        <dbReference type="SAM" id="MobiDB-lite"/>
    </source>
</evidence>
<protein>
    <submittedName>
        <fullName evidence="11">Chitinase 3</fullName>
    </submittedName>
</protein>
<keyword evidence="12" id="KW-1185">Reference proteome</keyword>
<proteinExistence type="inferred from homology"/>
<evidence type="ECO:0000256" key="7">
    <source>
        <dbReference type="RuleBase" id="RU000489"/>
    </source>
</evidence>
<keyword evidence="5 7" id="KW-0326">Glycosidase</keyword>
<dbReference type="AlphaFoldDB" id="A0A168BB95"/>
<dbReference type="PROSITE" id="PS51910">
    <property type="entry name" value="GH18_2"/>
    <property type="match status" value="1"/>
</dbReference>
<comment type="catalytic activity">
    <reaction evidence="1">
        <text>Random endo-hydrolysis of N-acetyl-beta-D-glucosaminide (1-&gt;4)-beta-linkages in chitin and chitodextrins.</text>
        <dbReference type="EC" id="3.2.1.14"/>
    </reaction>
</comment>
<reference evidence="11 12" key="1">
    <citation type="journal article" date="2016" name="Genome Biol. Evol.">
        <title>Divergent and convergent evolution of fungal pathogenicity.</title>
        <authorList>
            <person name="Shang Y."/>
            <person name="Xiao G."/>
            <person name="Zheng P."/>
            <person name="Cen K."/>
            <person name="Zhan S."/>
            <person name="Wang C."/>
        </authorList>
    </citation>
    <scope>NUCLEOTIDE SEQUENCE [LARGE SCALE GENOMIC DNA]</scope>
    <source>
        <strain evidence="11 12">ARSEF 7405</strain>
    </source>
</reference>
<dbReference type="PROSITE" id="PS01095">
    <property type="entry name" value="GH18_1"/>
    <property type="match status" value="1"/>
</dbReference>
<dbReference type="GO" id="GO:0008843">
    <property type="term" value="F:endochitinase activity"/>
    <property type="evidence" value="ECO:0007669"/>
    <property type="project" value="UniProtKB-EC"/>
</dbReference>
<dbReference type="GO" id="GO:0006032">
    <property type="term" value="P:chitin catabolic process"/>
    <property type="evidence" value="ECO:0007669"/>
    <property type="project" value="UniProtKB-KW"/>
</dbReference>
<sequence>MEGQFPSDVPNPLDKEDPPKKPMNEDEGSSGSDTVTSLSPPPHGRRRIWSLVDLYPRIILYHQTIYKNNGEDYVDLEFVFRANPGLTHLIIAAVHINEDPKKITLNDDPFDADKYVRFWVQLEDVRTSGVRVMAMIGGAAQGTFERLDGPDREFERYYAPLRDVLKKYKFDGVDLDVEELMSQRGIQRLILRLRMDFGVEFIITLAPVCTALIPGQRHLSGFDYFTLEEEFGVCIDWYNVQFYNGWGSPRFYPMLIKLGWPAEKLAMGVLTNPANGTDYLSIFRVGFYLTHILERYPDAGGVFGWELFNALEHENLDAQEWIFRMALIYAMKRALDHEDGKLLIKAEKINMKQEIEDERLARGLEEERKKFQ</sequence>
<dbReference type="Gene3D" id="3.20.20.80">
    <property type="entry name" value="Glycosidases"/>
    <property type="match status" value="1"/>
</dbReference>
<evidence type="ECO:0000256" key="3">
    <source>
        <dbReference type="ARBA" id="ARBA00023024"/>
    </source>
</evidence>
<keyword evidence="2 7" id="KW-0378">Hydrolase</keyword>
<accession>A0A168BB95</accession>
<dbReference type="Pfam" id="PF00704">
    <property type="entry name" value="Glyco_hydro_18"/>
    <property type="match status" value="1"/>
</dbReference>
<evidence type="ECO:0000256" key="6">
    <source>
        <dbReference type="ARBA" id="ARBA00023326"/>
    </source>
</evidence>
<dbReference type="InterPro" id="IPR001223">
    <property type="entry name" value="Glyco_hydro18_cat"/>
</dbReference>
<evidence type="ECO:0000313" key="11">
    <source>
        <dbReference type="EMBL" id="KZZ95064.1"/>
    </source>
</evidence>
<evidence type="ECO:0000256" key="4">
    <source>
        <dbReference type="ARBA" id="ARBA00023277"/>
    </source>
</evidence>
<dbReference type="VEuPathDB" id="FungiDB:AAP_01552"/>
<evidence type="ECO:0000256" key="8">
    <source>
        <dbReference type="RuleBase" id="RU004453"/>
    </source>
</evidence>
<dbReference type="InterPro" id="IPR001579">
    <property type="entry name" value="Glyco_hydro_18_chit_AS"/>
</dbReference>
<dbReference type="Proteomes" id="UP000242877">
    <property type="component" value="Unassembled WGS sequence"/>
</dbReference>
<feature type="domain" description="GH18" evidence="10">
    <location>
        <begin position="55"/>
        <end position="334"/>
    </location>
</feature>
<name>A0A168BB95_9EURO</name>
<comment type="caution">
    <text evidence="11">The sequence shown here is derived from an EMBL/GenBank/DDBJ whole genome shotgun (WGS) entry which is preliminary data.</text>
</comment>
<evidence type="ECO:0000259" key="10">
    <source>
        <dbReference type="PROSITE" id="PS51910"/>
    </source>
</evidence>
<gene>
    <name evidence="11" type="ORF">AAP_01552</name>
</gene>
<dbReference type="SMR" id="A0A168BB95"/>
<keyword evidence="3" id="KW-0146">Chitin degradation</keyword>